<dbReference type="Gene3D" id="3.40.630.30">
    <property type="match status" value="1"/>
</dbReference>
<dbReference type="RefSeq" id="WP_185301559.1">
    <property type="nucleotide sequence ID" value="NZ_CP045702.1"/>
</dbReference>
<evidence type="ECO:0000256" key="2">
    <source>
        <dbReference type="ARBA" id="ARBA00023315"/>
    </source>
</evidence>
<dbReference type="InterPro" id="IPR016181">
    <property type="entry name" value="Acyl_CoA_acyltransferase"/>
</dbReference>
<sequence>MIRIATPDDLDAVVRLHTEARATYYRGHLPTEEYAGAAGVARSRDGWASAIGRSGATVLCAERAGVLAGIAAYAERDGSTYLSQLHVSPSQWRTGVGTALHAACTDAWRRAGVRTARLEVFVHNTRAQAFYARHGWTPDPDGPRAGSHLAFCFDVGNHQEPLNVERG</sequence>
<evidence type="ECO:0000256" key="1">
    <source>
        <dbReference type="ARBA" id="ARBA00022679"/>
    </source>
</evidence>
<organism evidence="4 5">
    <name type="scientific">Streptomyces finlayi</name>
    <dbReference type="NCBI Taxonomy" id="67296"/>
    <lineage>
        <taxon>Bacteria</taxon>
        <taxon>Bacillati</taxon>
        <taxon>Actinomycetota</taxon>
        <taxon>Actinomycetes</taxon>
        <taxon>Kitasatosporales</taxon>
        <taxon>Streptomycetaceae</taxon>
        <taxon>Streptomyces</taxon>
    </lineage>
</organism>
<dbReference type="KEGG" id="sfiy:F0344_29015"/>
<dbReference type="PANTHER" id="PTHR43877:SF1">
    <property type="entry name" value="ACETYLTRANSFERASE"/>
    <property type="match status" value="1"/>
</dbReference>
<dbReference type="AlphaFoldDB" id="A0A7G7BRY4"/>
<dbReference type="CDD" id="cd04301">
    <property type="entry name" value="NAT_SF"/>
    <property type="match status" value="1"/>
</dbReference>
<dbReference type="InterPro" id="IPR050832">
    <property type="entry name" value="Bact_Acetyltransf"/>
</dbReference>
<dbReference type="InterPro" id="IPR000182">
    <property type="entry name" value="GNAT_dom"/>
</dbReference>
<feature type="domain" description="N-acetyltransferase" evidence="3">
    <location>
        <begin position="1"/>
        <end position="158"/>
    </location>
</feature>
<keyword evidence="5" id="KW-1185">Reference proteome</keyword>
<dbReference type="EMBL" id="CP045702">
    <property type="protein sequence ID" value="QNE78099.1"/>
    <property type="molecule type" value="Genomic_DNA"/>
</dbReference>
<dbReference type="PANTHER" id="PTHR43877">
    <property type="entry name" value="AMINOALKYLPHOSPHONATE N-ACETYLTRANSFERASE-RELATED-RELATED"/>
    <property type="match status" value="1"/>
</dbReference>
<evidence type="ECO:0000313" key="5">
    <source>
        <dbReference type="Proteomes" id="UP000515307"/>
    </source>
</evidence>
<proteinExistence type="predicted"/>
<dbReference type="GO" id="GO:0016747">
    <property type="term" value="F:acyltransferase activity, transferring groups other than amino-acyl groups"/>
    <property type="evidence" value="ECO:0007669"/>
    <property type="project" value="InterPro"/>
</dbReference>
<accession>A0A7G7BRY4</accession>
<dbReference type="Proteomes" id="UP000515307">
    <property type="component" value="Chromosome"/>
</dbReference>
<keyword evidence="1 4" id="KW-0808">Transferase</keyword>
<dbReference type="SUPFAM" id="SSF55729">
    <property type="entry name" value="Acyl-CoA N-acyltransferases (Nat)"/>
    <property type="match status" value="1"/>
</dbReference>
<dbReference type="Pfam" id="PF00583">
    <property type="entry name" value="Acetyltransf_1"/>
    <property type="match status" value="1"/>
</dbReference>
<evidence type="ECO:0000259" key="3">
    <source>
        <dbReference type="PROSITE" id="PS51186"/>
    </source>
</evidence>
<protein>
    <submittedName>
        <fullName evidence="4">GNAT family N-acetyltransferase</fullName>
    </submittedName>
</protein>
<keyword evidence="2" id="KW-0012">Acyltransferase</keyword>
<gene>
    <name evidence="4" type="ORF">F0344_29015</name>
</gene>
<reference evidence="5" key="1">
    <citation type="submission" date="2019-10" db="EMBL/GenBank/DDBJ databases">
        <title>Antimicrobial potential of Antarctic Bacteria.</title>
        <authorList>
            <person name="Benaud N."/>
            <person name="Edwards R.J."/>
            <person name="Ferrari B.C."/>
        </authorList>
    </citation>
    <scope>NUCLEOTIDE SEQUENCE [LARGE SCALE GENOMIC DNA]</scope>
    <source>
        <strain evidence="5">NBSH44</strain>
    </source>
</reference>
<name>A0A7G7BRY4_9ACTN</name>
<evidence type="ECO:0000313" key="4">
    <source>
        <dbReference type="EMBL" id="QNE78099.1"/>
    </source>
</evidence>
<dbReference type="PROSITE" id="PS51186">
    <property type="entry name" value="GNAT"/>
    <property type="match status" value="1"/>
</dbReference>